<name>A0A118JW57_CYNCS</name>
<evidence type="ECO:0000313" key="1">
    <source>
        <dbReference type="EMBL" id="KVH94057.1"/>
    </source>
</evidence>
<accession>A0A118JW57</accession>
<dbReference type="Proteomes" id="UP000243975">
    <property type="component" value="Unassembled WGS sequence"/>
</dbReference>
<dbReference type="STRING" id="59895.A0A118JW57"/>
<organism evidence="1 2">
    <name type="scientific">Cynara cardunculus var. scolymus</name>
    <name type="common">Globe artichoke</name>
    <name type="synonym">Cynara scolymus</name>
    <dbReference type="NCBI Taxonomy" id="59895"/>
    <lineage>
        <taxon>Eukaryota</taxon>
        <taxon>Viridiplantae</taxon>
        <taxon>Streptophyta</taxon>
        <taxon>Embryophyta</taxon>
        <taxon>Tracheophyta</taxon>
        <taxon>Spermatophyta</taxon>
        <taxon>Magnoliopsida</taxon>
        <taxon>eudicotyledons</taxon>
        <taxon>Gunneridae</taxon>
        <taxon>Pentapetalae</taxon>
        <taxon>asterids</taxon>
        <taxon>campanulids</taxon>
        <taxon>Asterales</taxon>
        <taxon>Asteraceae</taxon>
        <taxon>Carduoideae</taxon>
        <taxon>Cardueae</taxon>
        <taxon>Carduinae</taxon>
        <taxon>Cynara</taxon>
    </lineage>
</organism>
<dbReference type="AlphaFoldDB" id="A0A118JW57"/>
<keyword evidence="2" id="KW-1185">Reference proteome</keyword>
<sequence>MPKPKQKKGSKVNPFPVPQTLIFFGAVAMDDAMETGNLAPYQERPRTFPNMRSKPSTPLVVTLSPLSLETPLPNASQLL</sequence>
<reference evidence="1 2" key="1">
    <citation type="journal article" date="2016" name="Sci. Rep.">
        <title>The genome sequence of the outbreeding globe artichoke constructed de novo incorporating a phase-aware low-pass sequencing strategy of F1 progeny.</title>
        <authorList>
            <person name="Scaglione D."/>
            <person name="Reyes-Chin-Wo S."/>
            <person name="Acquadro A."/>
            <person name="Froenicke L."/>
            <person name="Portis E."/>
            <person name="Beitel C."/>
            <person name="Tirone M."/>
            <person name="Mauro R."/>
            <person name="Lo Monaco A."/>
            <person name="Mauromicale G."/>
            <person name="Faccioli P."/>
            <person name="Cattivelli L."/>
            <person name="Rieseberg L."/>
            <person name="Michelmore R."/>
            <person name="Lanteri S."/>
        </authorList>
    </citation>
    <scope>NUCLEOTIDE SEQUENCE [LARGE SCALE GENOMIC DNA]</scope>
    <source>
        <strain evidence="1">2C</strain>
    </source>
</reference>
<comment type="caution">
    <text evidence="1">The sequence shown here is derived from an EMBL/GenBank/DDBJ whole genome shotgun (WGS) entry which is preliminary data.</text>
</comment>
<protein>
    <submittedName>
        <fullName evidence="1">Uncharacterized protein</fullName>
    </submittedName>
</protein>
<dbReference type="Gramene" id="KVH94057">
    <property type="protein sequence ID" value="KVH94057"/>
    <property type="gene ID" value="Ccrd_003884"/>
</dbReference>
<evidence type="ECO:0000313" key="2">
    <source>
        <dbReference type="Proteomes" id="UP000243975"/>
    </source>
</evidence>
<proteinExistence type="predicted"/>
<dbReference type="EMBL" id="LEKV01004576">
    <property type="protein sequence ID" value="KVH94057.1"/>
    <property type="molecule type" value="Genomic_DNA"/>
</dbReference>
<gene>
    <name evidence="1" type="ORF">Ccrd_003884</name>
</gene>